<evidence type="ECO:0000313" key="1">
    <source>
        <dbReference type="EMBL" id="MFC7057710.1"/>
    </source>
</evidence>
<dbReference type="GeneID" id="76629618"/>
<dbReference type="AlphaFoldDB" id="A0ABD5VWY1"/>
<evidence type="ECO:0000313" key="2">
    <source>
        <dbReference type="Proteomes" id="UP001596445"/>
    </source>
</evidence>
<dbReference type="EMBL" id="JBHSZI010000001">
    <property type="protein sequence ID" value="MFC7057710.1"/>
    <property type="molecule type" value="Genomic_DNA"/>
</dbReference>
<reference evidence="1 2" key="1">
    <citation type="journal article" date="2019" name="Int. J. Syst. Evol. Microbiol.">
        <title>The Global Catalogue of Microorganisms (GCM) 10K type strain sequencing project: providing services to taxonomists for standard genome sequencing and annotation.</title>
        <authorList>
            <consortium name="The Broad Institute Genomics Platform"/>
            <consortium name="The Broad Institute Genome Sequencing Center for Infectious Disease"/>
            <person name="Wu L."/>
            <person name="Ma J."/>
        </authorList>
    </citation>
    <scope>NUCLEOTIDE SEQUENCE [LARGE SCALE GENOMIC DNA]</scope>
    <source>
        <strain evidence="1 2">JCM 30072</strain>
    </source>
</reference>
<evidence type="ECO:0008006" key="3">
    <source>
        <dbReference type="Google" id="ProtNLM"/>
    </source>
</evidence>
<protein>
    <recommendedName>
        <fullName evidence="3">CDP-Glycerol:Poly(Glycerophosphate) glycerophosphotransferase</fullName>
    </recommendedName>
</protein>
<dbReference type="SUPFAM" id="SSF53756">
    <property type="entry name" value="UDP-Glycosyltransferase/glycogen phosphorylase"/>
    <property type="match status" value="1"/>
</dbReference>
<gene>
    <name evidence="1" type="ORF">ACFQQG_05405</name>
</gene>
<name>A0ABD5VWY1_9EURY</name>
<dbReference type="RefSeq" id="WP_267163492.1">
    <property type="nucleotide sequence ID" value="NZ_CP112972.1"/>
</dbReference>
<keyword evidence="2" id="KW-1185">Reference proteome</keyword>
<comment type="caution">
    <text evidence="1">The sequence shown here is derived from an EMBL/GenBank/DDBJ whole genome shotgun (WGS) entry which is preliminary data.</text>
</comment>
<proteinExistence type="predicted"/>
<dbReference type="Proteomes" id="UP001596445">
    <property type="component" value="Unassembled WGS sequence"/>
</dbReference>
<organism evidence="1 2">
    <name type="scientific">Halovenus salina</name>
    <dbReference type="NCBI Taxonomy" id="1510225"/>
    <lineage>
        <taxon>Archaea</taxon>
        <taxon>Methanobacteriati</taxon>
        <taxon>Methanobacteriota</taxon>
        <taxon>Stenosarchaea group</taxon>
        <taxon>Halobacteria</taxon>
        <taxon>Halobacteriales</taxon>
        <taxon>Haloarculaceae</taxon>
        <taxon>Halovenus</taxon>
    </lineage>
</organism>
<accession>A0ABD5VWY1</accession>
<sequence>MTRDVSILFLLRNHNEIDQMSPVLYKLGRRGRVSVDVLLKNTSTDDYRINAVSEYDNISVYGTGGSSGDQTSIDQIMWSYLKQAGRKVPTKIFQLFYNKYRKKTGPIPSGIDLHNYSVVLFDWTMGKGNQTNRLAEREDLTTVVFPHGDSPFVNRLETYKVFNEFVGENRNFQERKTPAKIGYSNYENMLKHDYALFPNKETASRIEGYCTNNQVKVLGSPRYNLEWLDVLDDITPSSQLDETEALNIVFFLRPGEFFVSTREVEATLDLVNAFPGVTTIVKEHPRKKLLDSSVASDLDSVSIVDDIESVSLIDWGDIFLSLGTTIAFEPVMKGKPVLALEYTHANHTILADYFPNADMRSKEEVYRAIHDLLEQGTSGFYNEADRRQFVEEMITNSTGSVLDAWAEFIEREATGEQSA</sequence>